<dbReference type="InterPro" id="IPR001647">
    <property type="entry name" value="HTH_TetR"/>
</dbReference>
<reference evidence="6 7" key="1">
    <citation type="submission" date="2019-03" db="EMBL/GenBank/DDBJ databases">
        <title>Genomic Encyclopedia of Type Strains, Phase IV (KMG-IV): sequencing the most valuable type-strain genomes for metagenomic binning, comparative biology and taxonomic classification.</title>
        <authorList>
            <person name="Goeker M."/>
        </authorList>
    </citation>
    <scope>NUCLEOTIDE SEQUENCE [LARGE SCALE GENOMIC DNA]</scope>
    <source>
        <strain evidence="6 7">DSM 9035</strain>
    </source>
</reference>
<dbReference type="InterPro" id="IPR054156">
    <property type="entry name" value="YxaF_TetR_C"/>
</dbReference>
<evidence type="ECO:0000259" key="5">
    <source>
        <dbReference type="PROSITE" id="PS50977"/>
    </source>
</evidence>
<dbReference type="Pfam" id="PF00440">
    <property type="entry name" value="TetR_N"/>
    <property type="match status" value="1"/>
</dbReference>
<evidence type="ECO:0000313" key="7">
    <source>
        <dbReference type="Proteomes" id="UP000294664"/>
    </source>
</evidence>
<evidence type="ECO:0000256" key="2">
    <source>
        <dbReference type="ARBA" id="ARBA00023125"/>
    </source>
</evidence>
<dbReference type="Gene3D" id="1.10.357.10">
    <property type="entry name" value="Tetracycline Repressor, domain 2"/>
    <property type="match status" value="1"/>
</dbReference>
<protein>
    <submittedName>
        <fullName evidence="6">TetR family transcriptional regulator</fullName>
    </submittedName>
</protein>
<dbReference type="Pfam" id="PF21993">
    <property type="entry name" value="TetR_C_13_2"/>
    <property type="match status" value="1"/>
</dbReference>
<evidence type="ECO:0000256" key="3">
    <source>
        <dbReference type="ARBA" id="ARBA00023163"/>
    </source>
</evidence>
<proteinExistence type="predicted"/>
<dbReference type="EMBL" id="SMAI01000001">
    <property type="protein sequence ID" value="TCT07985.1"/>
    <property type="molecule type" value="Genomic_DNA"/>
</dbReference>
<dbReference type="Proteomes" id="UP000294664">
    <property type="component" value="Unassembled WGS sequence"/>
</dbReference>
<feature type="DNA-binding region" description="H-T-H motif" evidence="4">
    <location>
        <begin position="28"/>
        <end position="47"/>
    </location>
</feature>
<keyword evidence="7" id="KW-1185">Reference proteome</keyword>
<accession>A0A4R3M9C8</accession>
<dbReference type="PANTHER" id="PTHR47506">
    <property type="entry name" value="TRANSCRIPTIONAL REGULATORY PROTEIN"/>
    <property type="match status" value="1"/>
</dbReference>
<keyword evidence="3" id="KW-0804">Transcription</keyword>
<dbReference type="PANTHER" id="PTHR47506:SF1">
    <property type="entry name" value="HTH-TYPE TRANSCRIPTIONAL REGULATOR YJDC"/>
    <property type="match status" value="1"/>
</dbReference>
<evidence type="ECO:0000256" key="4">
    <source>
        <dbReference type="PROSITE-ProRule" id="PRU00335"/>
    </source>
</evidence>
<dbReference type="OrthoDB" id="9795242at2"/>
<comment type="caution">
    <text evidence="6">The sequence shown here is derived from an EMBL/GenBank/DDBJ whole genome shotgun (WGS) entry which is preliminary data.</text>
</comment>
<feature type="domain" description="HTH tetR-type" evidence="5">
    <location>
        <begin position="5"/>
        <end position="65"/>
    </location>
</feature>
<keyword evidence="2 4" id="KW-0238">DNA-binding</keyword>
<dbReference type="InterPro" id="IPR009057">
    <property type="entry name" value="Homeodomain-like_sf"/>
</dbReference>
<organism evidence="6 7">
    <name type="scientific">Aquabacter spiritensis</name>
    <dbReference type="NCBI Taxonomy" id="933073"/>
    <lineage>
        <taxon>Bacteria</taxon>
        <taxon>Pseudomonadati</taxon>
        <taxon>Pseudomonadota</taxon>
        <taxon>Alphaproteobacteria</taxon>
        <taxon>Hyphomicrobiales</taxon>
        <taxon>Xanthobacteraceae</taxon>
        <taxon>Aquabacter</taxon>
    </lineage>
</organism>
<evidence type="ECO:0000313" key="6">
    <source>
        <dbReference type="EMBL" id="TCT07985.1"/>
    </source>
</evidence>
<dbReference type="GO" id="GO:0003677">
    <property type="term" value="F:DNA binding"/>
    <property type="evidence" value="ECO:0007669"/>
    <property type="project" value="UniProtKB-UniRule"/>
</dbReference>
<dbReference type="SUPFAM" id="SSF48498">
    <property type="entry name" value="Tetracyclin repressor-like, C-terminal domain"/>
    <property type="match status" value="1"/>
</dbReference>
<evidence type="ECO:0000256" key="1">
    <source>
        <dbReference type="ARBA" id="ARBA00023015"/>
    </source>
</evidence>
<sequence length="190" mass="20739">MARLVYERADLLPLLGEVFREHGFEGASLAVISRRTGLGKGSLYHFFPGGKEEMAAAVLAHVDHWFETQVFRPLREEPDGRRAITAMLEATDAYFRSGRRVCVVGVFALAESRDRFAVKVASYFSAWIDALAGALGRAGHPPDDARALSEEAVGLIQGALVLARALDDPAPFARTLARLKARLVPERPAP</sequence>
<gene>
    <name evidence="6" type="ORF">EDC64_101504</name>
</gene>
<dbReference type="AlphaFoldDB" id="A0A4R3M9C8"/>
<name>A0A4R3M9C8_9HYPH</name>
<dbReference type="InterPro" id="IPR036271">
    <property type="entry name" value="Tet_transcr_reg_TetR-rel_C_sf"/>
</dbReference>
<dbReference type="SUPFAM" id="SSF46689">
    <property type="entry name" value="Homeodomain-like"/>
    <property type="match status" value="1"/>
</dbReference>
<dbReference type="RefSeq" id="WP_132029516.1">
    <property type="nucleotide sequence ID" value="NZ_SMAI01000001.1"/>
</dbReference>
<keyword evidence="1" id="KW-0805">Transcription regulation</keyword>
<dbReference type="PROSITE" id="PS50977">
    <property type="entry name" value="HTH_TETR_2"/>
    <property type="match status" value="1"/>
</dbReference>